<evidence type="ECO:0000256" key="5">
    <source>
        <dbReference type="ARBA" id="ARBA00022794"/>
    </source>
</evidence>
<comment type="similarity">
    <text evidence="2">Belongs to the CFAP206 family.</text>
</comment>
<dbReference type="PANTHER" id="PTHR21442">
    <property type="entry name" value="CILIA- AND FLAGELLA-ASSOCIATED PROTEIN 206"/>
    <property type="match status" value="1"/>
</dbReference>
<keyword evidence="5" id="KW-0970">Cilium biogenesis/degradation</keyword>
<sequence>MRRHYLFHEEEHENGVGDGMSNLLRLWLGRRTEIMQHEQVARYLVFFWDLAKEKSQATLSASRYDEFFARVAKSLVQSINTEGAPVVAPRDWVYDSEARDVMTLELFREALMQVAELVLPVESEHSMFVSFFLELRESVAMVDGHISGLLASESDSEIARSDSGPASEEPAIDLTLKSSLSSPQLYEAVSYVLRPLRDVTKIRGAFVQKMPPGLDQIKTVSGLAPPNSQQMSLKQLLLCYNPRKFALSRKFSALFRGNGGKNNQQSEDFDEATDPRMQMHESDPDDACKAALAAASAPTSSRILNKESEDDWDAEIATINSLEEFPAFRVAVVGPPHAGKTRVSKMLARKLKLRYVSIGTALEEAIQRKNARAALRTAALSSEIKGEEEPVAPNDTATTQPSEESEPTESEQRSEEVGDNAELVAESPVMVEVTKVPEPIHEEDLLFSDADLDTLFSGSALSRSKCLEIFTYYVKKSLLEGVGVVMDDIHPGEIETEIGTDYLVVLSAPRDDIQMQMQQFTLAPSARRLYSARERAILAGDPISVEALGFADSVRRQDESAADDGSDISSKKDEIKLEADASNDQEAEEEREEVADADGEQVETTPPPELSQIERNEVEDPGEPTLPVCTLLLESFPDRYKDYKVRVQTRLEALANDLPNTPKQRYHLIHNSMGISRTNVSRRAIPVPLPGDITSTDRVEQIRWLLHGDWSVLNTSVEDGSIQTSGDDIFSQLPSKIDRRQLSRWKEFCPVTSTPESGLMLGNPSFTALFSGRVYLAATQEARDAFISRPLQYLRRKPQAKPFNRIWLVSSISLVPYHPAVEDRFGLTVIDAIDFLAKRTPISVEMEMMGGKTLSSTQAAELLTDAIHHHEVSSAGERKWMISNLVFSNEAIAVLKERECLPEAIVFVDPSQDMLEKVAKDTGLGGIVHLKHQELQASFASATEMMKEVGMAVRVSTLSGDIADTIETLQRELDPLAPRIDRVQDGYLKTEDAATVFAPPAALEDGETSEEPIQLRAEQGETSHFCPVSWKEKHILIPGNPEFVTAFDMRYYSFASKVEQSAFERNPKKYIPMASTATSSLIPTIVMLGVRGAGLPQLASSLQTRINKSTKVLDIDLKQINQSLANRLRMESLKAEANQTSLTDLYAEELKQELCSAMDACRGIIEDASTPTSAACIVLGGLGEDDSRLPSPELLQVCFQQDVFPVVVIPTELAEEQAVQIQLSQWRRNLPPRKTKLRRTRAADDEASESQDIDGEEEELEFNLGDAEAEEMQRLREQYAADQEALTAAINSFQARGITVAPSVDVSGSFRHNVSKFAAEIEAFMARKDSLFDRCDLLDRETLIQSLASGEVIVGKYGTSCPVEGKPINAFEIAVRYRGRVYFPHNQKAQALFASNPSRYVGSCSFAPPLQPTCCIAGAPCAGKTRFANELCAKYNLVYVSPRAAGEWVLQCHGGTALYQKVRVAQAAGASPNASTLDEAIATRLQSSECQLNGWVLDDYVPHLEDLKQSKGARASIIPGLLFILDGNFRTVWEYKKQATFKAVATQNSERDASETEQVLRVELSASQDHFIQQLSAWQKQRLDLLDFWSMQFGSFHVRQINATKTSFWNVLAQAKEKLDDHIEKIRQYRKDVVAGRPARLLGVVRSVDTLRERWHPVFQTFCPVELSSSRYSLSSTTSREFCLEFEGIHYWMASAAHAHQFVECPSEFIDPSQEESALALIPKAPVDASLLSLLSVADCEFPEMKGYCPVTFKLGTGAKDWAAIVKGQVFYRSSYLHKVYFFASEEMRRKFLAEPKLYASQRLPVKLPPELSTALSKNYPGKMEQELSAVLNEALLVLGSERPKFIQASVEASACFYLGIILKTRAKNLPSHVKTKFQAKKHAFELDCRLSELLKAAITPSNASCGTAIKGVRAVREMATTAESL</sequence>
<keyword evidence="4" id="KW-0963">Cytoplasm</keyword>
<reference evidence="11" key="2">
    <citation type="submission" date="2010-04" db="EMBL/GenBank/DDBJ databases">
        <authorList>
            <person name="Buell R."/>
            <person name="Hamilton J."/>
            <person name="Hostetler J."/>
        </authorList>
    </citation>
    <scope>NUCLEOTIDE SEQUENCE [LARGE SCALE GENOMIC DNA]</scope>
    <source>
        <strain evidence="11">DAOM:BR144</strain>
    </source>
</reference>
<dbReference type="GO" id="GO:0036064">
    <property type="term" value="C:ciliary basal body"/>
    <property type="evidence" value="ECO:0007669"/>
    <property type="project" value="TreeGrafter"/>
</dbReference>
<keyword evidence="7" id="KW-0206">Cytoskeleton</keyword>
<dbReference type="VEuPathDB" id="FungiDB:PYU1_G000649"/>
<feature type="compositionally biased region" description="Basic and acidic residues" evidence="9">
    <location>
        <begin position="273"/>
        <end position="283"/>
    </location>
</feature>
<feature type="region of interest" description="Disordered" evidence="9">
    <location>
        <begin position="382"/>
        <end position="424"/>
    </location>
</feature>
<evidence type="ECO:0000256" key="2">
    <source>
        <dbReference type="ARBA" id="ARBA00010500"/>
    </source>
</evidence>
<dbReference type="Gene3D" id="3.40.50.300">
    <property type="entry name" value="P-loop containing nucleotide triphosphate hydrolases"/>
    <property type="match status" value="2"/>
</dbReference>
<feature type="compositionally biased region" description="Basic and acidic residues" evidence="9">
    <location>
        <begin position="569"/>
        <end position="579"/>
    </location>
</feature>
<evidence type="ECO:0000256" key="3">
    <source>
        <dbReference type="ARBA" id="ARBA00021602"/>
    </source>
</evidence>
<keyword evidence="11" id="KW-1185">Reference proteome</keyword>
<accession>K3W6Q8</accession>
<evidence type="ECO:0000256" key="9">
    <source>
        <dbReference type="SAM" id="MobiDB-lite"/>
    </source>
</evidence>
<organism evidence="10 11">
    <name type="scientific">Globisporangium ultimum (strain ATCC 200006 / CBS 805.95 / DAOM BR144)</name>
    <name type="common">Pythium ultimum</name>
    <dbReference type="NCBI Taxonomy" id="431595"/>
    <lineage>
        <taxon>Eukaryota</taxon>
        <taxon>Sar</taxon>
        <taxon>Stramenopiles</taxon>
        <taxon>Oomycota</taxon>
        <taxon>Peronosporomycetes</taxon>
        <taxon>Pythiales</taxon>
        <taxon>Pythiaceae</taxon>
        <taxon>Globisporangium</taxon>
    </lineage>
</organism>
<protein>
    <recommendedName>
        <fullName evidence="3">Cilia- and flagella-associated protein 206</fullName>
    </recommendedName>
</protein>
<dbReference type="InParanoid" id="K3W6Q8"/>
<name>K3W6Q8_GLOUD</name>
<dbReference type="STRING" id="431595.K3W6Q8"/>
<dbReference type="InterPro" id="IPR027417">
    <property type="entry name" value="P-loop_NTPase"/>
</dbReference>
<keyword evidence="8" id="KW-0966">Cell projection</keyword>
<feature type="compositionally biased region" description="Acidic residues" evidence="9">
    <location>
        <begin position="1245"/>
        <end position="1259"/>
    </location>
</feature>
<comment type="subcellular location">
    <subcellularLocation>
        <location evidence="1">Cytoplasm</location>
        <location evidence="1">Cytoskeleton</location>
        <location evidence="1">Cilium axoneme</location>
    </subcellularLocation>
</comment>
<dbReference type="GO" id="GO:1901317">
    <property type="term" value="P:regulation of flagellated sperm motility"/>
    <property type="evidence" value="ECO:0007669"/>
    <property type="project" value="TreeGrafter"/>
</dbReference>
<feature type="region of interest" description="Disordered" evidence="9">
    <location>
        <begin position="1235"/>
        <end position="1259"/>
    </location>
</feature>
<reference evidence="11" key="1">
    <citation type="journal article" date="2010" name="Genome Biol.">
        <title>Genome sequence of the necrotrophic plant pathogen Pythium ultimum reveals original pathogenicity mechanisms and effector repertoire.</title>
        <authorList>
            <person name="Levesque C.A."/>
            <person name="Brouwer H."/>
            <person name="Cano L."/>
            <person name="Hamilton J.P."/>
            <person name="Holt C."/>
            <person name="Huitema E."/>
            <person name="Raffaele S."/>
            <person name="Robideau G.P."/>
            <person name="Thines M."/>
            <person name="Win J."/>
            <person name="Zerillo M.M."/>
            <person name="Beakes G.W."/>
            <person name="Boore J.L."/>
            <person name="Busam D."/>
            <person name="Dumas B."/>
            <person name="Ferriera S."/>
            <person name="Fuerstenberg S.I."/>
            <person name="Gachon C.M."/>
            <person name="Gaulin E."/>
            <person name="Govers F."/>
            <person name="Grenville-Briggs L."/>
            <person name="Horner N."/>
            <person name="Hostetler J."/>
            <person name="Jiang R.H."/>
            <person name="Johnson J."/>
            <person name="Krajaejun T."/>
            <person name="Lin H."/>
            <person name="Meijer H.J."/>
            <person name="Moore B."/>
            <person name="Morris P."/>
            <person name="Phuntmart V."/>
            <person name="Puiu D."/>
            <person name="Shetty J."/>
            <person name="Stajich J.E."/>
            <person name="Tripathy S."/>
            <person name="Wawra S."/>
            <person name="van West P."/>
            <person name="Whitty B.R."/>
            <person name="Coutinho P.M."/>
            <person name="Henrissat B."/>
            <person name="Martin F."/>
            <person name="Thomas P.D."/>
            <person name="Tyler B.M."/>
            <person name="De Vries R.P."/>
            <person name="Kamoun S."/>
            <person name="Yandell M."/>
            <person name="Tisserat N."/>
            <person name="Buell C.R."/>
        </authorList>
    </citation>
    <scope>NUCLEOTIDE SEQUENCE</scope>
    <source>
        <strain evidence="11">DAOM:BR144</strain>
    </source>
</reference>
<feature type="compositionally biased region" description="Acidic residues" evidence="9">
    <location>
        <begin position="581"/>
        <end position="601"/>
    </location>
</feature>
<dbReference type="GO" id="GO:0005930">
    <property type="term" value="C:axoneme"/>
    <property type="evidence" value="ECO:0007669"/>
    <property type="project" value="UniProtKB-SubCell"/>
</dbReference>
<evidence type="ECO:0000256" key="1">
    <source>
        <dbReference type="ARBA" id="ARBA00004430"/>
    </source>
</evidence>
<evidence type="ECO:0000256" key="6">
    <source>
        <dbReference type="ARBA" id="ARBA00023069"/>
    </source>
</evidence>
<feature type="region of interest" description="Disordered" evidence="9">
    <location>
        <begin position="257"/>
        <end position="283"/>
    </location>
</feature>
<dbReference type="HOGENOM" id="CLU_233490_0_0_1"/>
<dbReference type="EMBL" id="GL376620">
    <property type="status" value="NOT_ANNOTATED_CDS"/>
    <property type="molecule type" value="Genomic_DNA"/>
</dbReference>
<dbReference type="Proteomes" id="UP000019132">
    <property type="component" value="Unassembled WGS sequence"/>
</dbReference>
<evidence type="ECO:0000256" key="7">
    <source>
        <dbReference type="ARBA" id="ARBA00023212"/>
    </source>
</evidence>
<evidence type="ECO:0000313" key="11">
    <source>
        <dbReference type="Proteomes" id="UP000019132"/>
    </source>
</evidence>
<dbReference type="EnsemblProtists" id="PYU1_T000649">
    <property type="protein sequence ID" value="PYU1_T000649"/>
    <property type="gene ID" value="PYU1_G000649"/>
</dbReference>
<dbReference type="eggNOG" id="KOG3079">
    <property type="taxonomic scope" value="Eukaryota"/>
</dbReference>
<dbReference type="GO" id="GO:0007288">
    <property type="term" value="P:sperm axoneme assembly"/>
    <property type="evidence" value="ECO:0007669"/>
    <property type="project" value="TreeGrafter"/>
</dbReference>
<feature type="region of interest" description="Disordered" evidence="9">
    <location>
        <begin position="556"/>
        <end position="624"/>
    </location>
</feature>
<dbReference type="InterPro" id="IPR021897">
    <property type="entry name" value="FAP206"/>
</dbReference>
<evidence type="ECO:0000313" key="10">
    <source>
        <dbReference type="EnsemblProtists" id="PYU1_T000649"/>
    </source>
</evidence>
<proteinExistence type="inferred from homology"/>
<dbReference type="GO" id="GO:0003356">
    <property type="term" value="P:regulation of cilium beat frequency"/>
    <property type="evidence" value="ECO:0007669"/>
    <property type="project" value="TreeGrafter"/>
</dbReference>
<evidence type="ECO:0000256" key="8">
    <source>
        <dbReference type="ARBA" id="ARBA00023273"/>
    </source>
</evidence>
<dbReference type="OMA" id="QGECGRF"/>
<reference evidence="10" key="3">
    <citation type="submission" date="2015-02" db="UniProtKB">
        <authorList>
            <consortium name="EnsemblProtists"/>
        </authorList>
    </citation>
    <scope>IDENTIFICATION</scope>
    <source>
        <strain evidence="10">DAOM BR144</strain>
    </source>
</reference>
<dbReference type="SUPFAM" id="SSF52540">
    <property type="entry name" value="P-loop containing nucleoside triphosphate hydrolases"/>
    <property type="match status" value="2"/>
</dbReference>
<keyword evidence="6" id="KW-0969">Cilium</keyword>
<evidence type="ECO:0000256" key="4">
    <source>
        <dbReference type="ARBA" id="ARBA00022490"/>
    </source>
</evidence>
<dbReference type="PANTHER" id="PTHR21442:SF0">
    <property type="entry name" value="CILIA- AND FLAGELLA-ASSOCIATED PROTEIN 206"/>
    <property type="match status" value="1"/>
</dbReference>